<dbReference type="Proteomes" id="UP000559027">
    <property type="component" value="Unassembled WGS sequence"/>
</dbReference>
<evidence type="ECO:0000313" key="4">
    <source>
        <dbReference type="Proteomes" id="UP000559027"/>
    </source>
</evidence>
<feature type="chain" id="PRO_5034137706" description="Carbohydrate esterase family 16 protein" evidence="2">
    <location>
        <begin position="20"/>
        <end position="285"/>
    </location>
</feature>
<dbReference type="PANTHER" id="PTHR45642:SF139">
    <property type="entry name" value="SGNH HYDROLASE-TYPE ESTERASE DOMAIN-CONTAINING PROTEIN"/>
    <property type="match status" value="1"/>
</dbReference>
<dbReference type="SUPFAM" id="SSF52266">
    <property type="entry name" value="SGNH hydrolase"/>
    <property type="match status" value="1"/>
</dbReference>
<organism evidence="3 4">
    <name type="scientific">Leucocoprinus leucothites</name>
    <dbReference type="NCBI Taxonomy" id="201217"/>
    <lineage>
        <taxon>Eukaryota</taxon>
        <taxon>Fungi</taxon>
        <taxon>Dikarya</taxon>
        <taxon>Basidiomycota</taxon>
        <taxon>Agaricomycotina</taxon>
        <taxon>Agaricomycetes</taxon>
        <taxon>Agaricomycetidae</taxon>
        <taxon>Agaricales</taxon>
        <taxon>Agaricineae</taxon>
        <taxon>Agaricaceae</taxon>
        <taxon>Leucocoprinus</taxon>
    </lineage>
</organism>
<protein>
    <recommendedName>
        <fullName evidence="5">Carbohydrate esterase family 16 protein</fullName>
    </recommendedName>
</protein>
<proteinExistence type="predicted"/>
<dbReference type="Gene3D" id="3.40.50.1110">
    <property type="entry name" value="SGNH hydrolase"/>
    <property type="match status" value="1"/>
</dbReference>
<keyword evidence="4" id="KW-1185">Reference proteome</keyword>
<dbReference type="InterPro" id="IPR050592">
    <property type="entry name" value="GDSL_lipolytic_enzyme"/>
</dbReference>
<keyword evidence="1 2" id="KW-0732">Signal</keyword>
<feature type="signal peptide" evidence="2">
    <location>
        <begin position="1"/>
        <end position="19"/>
    </location>
</feature>
<sequence length="285" mass="32482">MCTRLAILILMFKEQMVYQASGNGLNLTFTPEELLSNKIVPNTTSSGGRNWLELITGCFQGLPSECPVQLWDFSHGGSDIDAALLPPHRNTTVQMVDQVRLWRDYAADLLPRPEGKTLTTWWTGINDCTHISNNISITDNDAYLDADIEAYFRAVGTTARHGLRTHLFLTAPPVYRSPFAVKVRTGAEGYKKMLDSFNQKLTARMVKYARDNPSQLILSFDASSVFLDILDHPNHFGFNDTTTFCIECEDQEHRFWHTEEHPTEHVHRILAKAVEKYLRNPDFVY</sequence>
<evidence type="ECO:0000313" key="3">
    <source>
        <dbReference type="EMBL" id="KAF5360354.1"/>
    </source>
</evidence>
<dbReference type="PANTHER" id="PTHR45642">
    <property type="entry name" value="GDSL ESTERASE/LIPASE EXL3"/>
    <property type="match status" value="1"/>
</dbReference>
<name>A0A8H5LKC5_9AGAR</name>
<evidence type="ECO:0000256" key="2">
    <source>
        <dbReference type="SAM" id="SignalP"/>
    </source>
</evidence>
<accession>A0A8H5LKC5</accession>
<dbReference type="InterPro" id="IPR036514">
    <property type="entry name" value="SGNH_hydro_sf"/>
</dbReference>
<reference evidence="3 4" key="1">
    <citation type="journal article" date="2020" name="ISME J.">
        <title>Uncovering the hidden diversity of litter-decomposition mechanisms in mushroom-forming fungi.</title>
        <authorList>
            <person name="Floudas D."/>
            <person name="Bentzer J."/>
            <person name="Ahren D."/>
            <person name="Johansson T."/>
            <person name="Persson P."/>
            <person name="Tunlid A."/>
        </authorList>
    </citation>
    <scope>NUCLEOTIDE SEQUENCE [LARGE SCALE GENOMIC DNA]</scope>
    <source>
        <strain evidence="3 4">CBS 146.42</strain>
    </source>
</reference>
<evidence type="ECO:0000256" key="1">
    <source>
        <dbReference type="ARBA" id="ARBA00022729"/>
    </source>
</evidence>
<comment type="caution">
    <text evidence="3">The sequence shown here is derived from an EMBL/GenBank/DDBJ whole genome shotgun (WGS) entry which is preliminary data.</text>
</comment>
<dbReference type="OrthoDB" id="1600564at2759"/>
<evidence type="ECO:0008006" key="5">
    <source>
        <dbReference type="Google" id="ProtNLM"/>
    </source>
</evidence>
<gene>
    <name evidence="3" type="ORF">D9756_004687</name>
</gene>
<dbReference type="AlphaFoldDB" id="A0A8H5LKC5"/>
<dbReference type="EMBL" id="JAACJO010000003">
    <property type="protein sequence ID" value="KAF5360354.1"/>
    <property type="molecule type" value="Genomic_DNA"/>
</dbReference>